<dbReference type="RefSeq" id="XP_002681732.1">
    <property type="nucleotide sequence ID" value="XM_002681686.1"/>
</dbReference>
<dbReference type="InterPro" id="IPR057948">
    <property type="entry name" value="TPR_TRIP12_N"/>
</dbReference>
<dbReference type="Gene3D" id="3.30.2410.10">
    <property type="entry name" value="Hect, E3 ligase catalytic domain"/>
    <property type="match status" value="1"/>
</dbReference>
<feature type="compositionally biased region" description="Basic and acidic residues" evidence="7">
    <location>
        <begin position="513"/>
        <end position="550"/>
    </location>
</feature>
<feature type="region of interest" description="Disordered" evidence="7">
    <location>
        <begin position="513"/>
        <end position="561"/>
    </location>
</feature>
<accession>D2V243</accession>
<dbReference type="Gene3D" id="1.25.10.10">
    <property type="entry name" value="Leucine-rich Repeat Variant"/>
    <property type="match status" value="1"/>
</dbReference>
<evidence type="ECO:0000256" key="7">
    <source>
        <dbReference type="SAM" id="MobiDB-lite"/>
    </source>
</evidence>
<protein>
    <recommendedName>
        <fullName evidence="3">HECT-type E3 ubiquitin transferase</fullName>
        <ecNumber evidence="3">2.3.2.26</ecNumber>
    </recommendedName>
</protein>
<evidence type="ECO:0000256" key="1">
    <source>
        <dbReference type="ARBA" id="ARBA00000885"/>
    </source>
</evidence>
<dbReference type="KEGG" id="ngr:NAEGRDRAFT_78240"/>
<evidence type="ECO:0000256" key="3">
    <source>
        <dbReference type="ARBA" id="ARBA00012485"/>
    </source>
</evidence>
<dbReference type="PANTHER" id="PTHR45670:SF1">
    <property type="entry name" value="E3 UBIQUITIN-PROTEIN LIGASE HECTD1"/>
    <property type="match status" value="1"/>
</dbReference>
<dbReference type="SMART" id="SM00119">
    <property type="entry name" value="HECTc"/>
    <property type="match status" value="1"/>
</dbReference>
<gene>
    <name evidence="9" type="ORF">NAEGRDRAFT_78240</name>
</gene>
<name>D2V243_NAEGR</name>
<evidence type="ECO:0000256" key="2">
    <source>
        <dbReference type="ARBA" id="ARBA00006331"/>
    </source>
</evidence>
<dbReference type="OMA" id="AEPLSQF"/>
<dbReference type="Pfam" id="PF00632">
    <property type="entry name" value="HECT"/>
    <property type="match status" value="1"/>
</dbReference>
<dbReference type="eggNOG" id="KOG0168">
    <property type="taxonomic scope" value="Eukaryota"/>
</dbReference>
<dbReference type="VEuPathDB" id="AmoebaDB:NAEGRDRAFT_78240"/>
<dbReference type="SUPFAM" id="SSF56204">
    <property type="entry name" value="Hect, E3 ligase catalytic domain"/>
    <property type="match status" value="1"/>
</dbReference>
<evidence type="ECO:0000313" key="10">
    <source>
        <dbReference type="Proteomes" id="UP000006671"/>
    </source>
</evidence>
<organism evidence="10">
    <name type="scientific">Naegleria gruberi</name>
    <name type="common">Amoeba</name>
    <dbReference type="NCBI Taxonomy" id="5762"/>
    <lineage>
        <taxon>Eukaryota</taxon>
        <taxon>Discoba</taxon>
        <taxon>Heterolobosea</taxon>
        <taxon>Tetramitia</taxon>
        <taxon>Eutetramitia</taxon>
        <taxon>Vahlkampfiidae</taxon>
        <taxon>Naegleria</taxon>
    </lineage>
</organism>
<dbReference type="OrthoDB" id="271273at2759"/>
<dbReference type="InterPro" id="IPR016024">
    <property type="entry name" value="ARM-type_fold"/>
</dbReference>
<feature type="active site" description="Glycyl thioester intermediate" evidence="6">
    <location>
        <position position="1461"/>
    </location>
</feature>
<comment type="catalytic activity">
    <reaction evidence="1">
        <text>S-ubiquitinyl-[E2 ubiquitin-conjugating enzyme]-L-cysteine + [acceptor protein]-L-lysine = [E2 ubiquitin-conjugating enzyme]-L-cysteine + N(6)-ubiquitinyl-[acceptor protein]-L-lysine.</text>
        <dbReference type="EC" id="2.3.2.26"/>
    </reaction>
</comment>
<dbReference type="Gene3D" id="3.90.1750.10">
    <property type="entry name" value="Hect, E3 ligase catalytic domains"/>
    <property type="match status" value="1"/>
</dbReference>
<evidence type="ECO:0000259" key="8">
    <source>
        <dbReference type="PROSITE" id="PS50237"/>
    </source>
</evidence>
<keyword evidence="5 6" id="KW-0833">Ubl conjugation pathway</keyword>
<comment type="similarity">
    <text evidence="2">Belongs to the UPL family. K-HECT subfamily.</text>
</comment>
<dbReference type="InterPro" id="IPR000569">
    <property type="entry name" value="HECT_dom"/>
</dbReference>
<dbReference type="EC" id="2.3.2.26" evidence="3"/>
<dbReference type="InterPro" id="IPR011989">
    <property type="entry name" value="ARM-like"/>
</dbReference>
<evidence type="ECO:0000256" key="6">
    <source>
        <dbReference type="PROSITE-ProRule" id="PRU00104"/>
    </source>
</evidence>
<dbReference type="FunCoup" id="D2V243">
    <property type="interactions" value="539"/>
</dbReference>
<dbReference type="InterPro" id="IPR035983">
    <property type="entry name" value="Hect_E3_ubiquitin_ligase"/>
</dbReference>
<feature type="domain" description="HECT" evidence="8">
    <location>
        <begin position="1133"/>
        <end position="1494"/>
    </location>
</feature>
<dbReference type="Proteomes" id="UP000006671">
    <property type="component" value="Unassembled WGS sequence"/>
</dbReference>
<proteinExistence type="inferred from homology"/>
<dbReference type="Gene3D" id="3.30.2160.10">
    <property type="entry name" value="Hect, E3 ligase catalytic domain"/>
    <property type="match status" value="1"/>
</dbReference>
<dbReference type="STRING" id="5762.D2V243"/>
<keyword evidence="4" id="KW-0808">Transferase</keyword>
<keyword evidence="10" id="KW-1185">Reference proteome</keyword>
<dbReference type="GO" id="GO:0000209">
    <property type="term" value="P:protein polyubiquitination"/>
    <property type="evidence" value="ECO:0007669"/>
    <property type="project" value="TreeGrafter"/>
</dbReference>
<dbReference type="GO" id="GO:0043161">
    <property type="term" value="P:proteasome-mediated ubiquitin-dependent protein catabolic process"/>
    <property type="evidence" value="ECO:0007669"/>
    <property type="project" value="TreeGrafter"/>
</dbReference>
<dbReference type="SUPFAM" id="SSF48371">
    <property type="entry name" value="ARM repeat"/>
    <property type="match status" value="2"/>
</dbReference>
<evidence type="ECO:0000256" key="5">
    <source>
        <dbReference type="ARBA" id="ARBA00022786"/>
    </source>
</evidence>
<evidence type="ECO:0000313" key="9">
    <source>
        <dbReference type="EMBL" id="EFC48988.1"/>
    </source>
</evidence>
<dbReference type="PANTHER" id="PTHR45670">
    <property type="entry name" value="E3 UBIQUITIN-PROTEIN LIGASE TRIP12"/>
    <property type="match status" value="1"/>
</dbReference>
<dbReference type="InterPro" id="IPR045322">
    <property type="entry name" value="HECTD1/TRIP12-like"/>
</dbReference>
<sequence>MSEQNSDQTFTSTGGLTLENIIQNYGNQFVRGGNLPPERMEEILQGLKDYCDPTKQFDAVSDLCNIVSISNEQALSRMGVDRFIPELLNIMANSDDRYDLMVFAARTLLNMIDIYPASCSFVSSNGGISIISSKVLVIEYIDLAEISLQIIEHLSHQYGAALLKEGVLMASLTYIDFFGVDMQKKILRIAANLSKNIGKADFELVCDILPNISRFLTASDPLMVENAIVSLTRITHPFLKESEKLSKLINSCSLIDQAIDIISNEKTSKNSLNLILKMLKSVSSNNEIAKEIYSKGLINLIPGLLLHERGLHECFLDIMYFILALLPKMPRNEELVCQLSHSNRKKLMVKMTGVKPPNDQSLPETDTVQDSQIESLLEKEPILLQTATDVLLEPLINLLSSSQNDSVNNLVLQIIGTVVYHSSATMLTETLKNIPFSTFLASLLSSDDICKVTTALQICEMLSKKLPDIFDLYFLREGVTYRIKNISGMDEKSKEELMLEKMKKNTIAAYEKAEKERKEKEENQKKQAIEKNERIKNRENQPPQEVKEGETPQEEEKYEDPEKISVAWVHPHVEYPKIPKTSRLYTERSKKASFKNNELAVYAVTKAQLFYKDYITRTKDMKMESSGFIALQAIGKQLLTCKSEEEKLLTELRDLLIIDDSATYFEIINSNIIPTLIEYLSADTHDRKSRVYRFAQIFDQSIPAGKEKSRKSKNFSQSNDLEISLSVSNANDNPTYLSEFVRKLIDVFNSVENLNVNYSESITLLTGVGSVLRKFLKYFKLSMTNDENKKVVLLQANSLCKVRDVINYLQDNYSDEKEQSTEAQTIQIPDFSYFHINERDDDDEFIGNIGNIEVETPKSDEDTSYLLEDKAVMEDDKPSKQYSIILNGEVLNPNMTLFEVFYRKGTHNHPSGLNLGDTTQNLSFKISDLTEEVKDATMSEPNELLQSKEDVLLTHIFSHTSDKDTLIKEGIDKDAIDILELLKIMNFISKLAIVLPHTGGMKRVLLSSKIFLNPKLASKIVRSIQDPYYLFGNCFPHWLKLLIEDYGFLFTFDVRQLYFDLTTKGIARAILTIQNRYFKSRDRKARLIQIGKQKIKLSRSPNILQSAYKGLINLDTDRIVEFIFENEIGTGLGPTVECYNLVSRALQQSGLTIFRDEFVGEQKEADKFDRLVETKTGLYPRLKRLVDGKLPEKDAELYYFIGTFLGRAIYDGRVLDIPFSDALLKLLRGEKLTFYDIETIDPILYQQFCKLQKMCQKVNEIKSKSLSDQETAAHLLEITFGDDGKTRLEDLCLSFTVMGTDIELVEGGSDREVTLQNLEEYLRLVTNTILHDGIIQQVEMIRNGFNSVMGHNSIASLKCFSIKELSDIFVGADEEWTEQLLVEATKCDHGYTHSSRVIKTFFKILLQMTPSEKRDFLRFVTGAPRLPSGGIMSLRPKLTIVLKKADAGKTSDMYLPSVMTCTNYLKLPEYSSETIMKEQLYKAIQEGQNAFHLS</sequence>
<dbReference type="GeneID" id="8857530"/>
<dbReference type="InParanoid" id="D2V243"/>
<dbReference type="GO" id="GO:0061630">
    <property type="term" value="F:ubiquitin protein ligase activity"/>
    <property type="evidence" value="ECO:0007669"/>
    <property type="project" value="UniProtKB-EC"/>
</dbReference>
<dbReference type="Pfam" id="PF25579">
    <property type="entry name" value="TPR_TRIP12_N"/>
    <property type="match status" value="1"/>
</dbReference>
<dbReference type="EMBL" id="GG738849">
    <property type="protein sequence ID" value="EFC48988.1"/>
    <property type="molecule type" value="Genomic_DNA"/>
</dbReference>
<evidence type="ECO:0000256" key="4">
    <source>
        <dbReference type="ARBA" id="ARBA00022679"/>
    </source>
</evidence>
<dbReference type="PROSITE" id="PS50237">
    <property type="entry name" value="HECT"/>
    <property type="match status" value="1"/>
</dbReference>
<dbReference type="eggNOG" id="KOG0170">
    <property type="taxonomic scope" value="Eukaryota"/>
</dbReference>
<reference evidence="9 10" key="1">
    <citation type="journal article" date="2010" name="Cell">
        <title>The genome of Naegleria gruberi illuminates early eukaryotic versatility.</title>
        <authorList>
            <person name="Fritz-Laylin L.K."/>
            <person name="Prochnik S.E."/>
            <person name="Ginger M.L."/>
            <person name="Dacks J.B."/>
            <person name="Carpenter M.L."/>
            <person name="Field M.C."/>
            <person name="Kuo A."/>
            <person name="Paredez A."/>
            <person name="Chapman J."/>
            <person name="Pham J."/>
            <person name="Shu S."/>
            <person name="Neupane R."/>
            <person name="Cipriano M."/>
            <person name="Mancuso J."/>
            <person name="Tu H."/>
            <person name="Salamov A."/>
            <person name="Lindquist E."/>
            <person name="Shapiro H."/>
            <person name="Lucas S."/>
            <person name="Grigoriev I.V."/>
            <person name="Cande W.Z."/>
            <person name="Fulton C."/>
            <person name="Rokhsar D.S."/>
            <person name="Dawson S.C."/>
        </authorList>
    </citation>
    <scope>NUCLEOTIDE SEQUENCE [LARGE SCALE GENOMIC DNA]</scope>
    <source>
        <strain evidence="9 10">NEG-M</strain>
    </source>
</reference>